<sequence length="50" mass="5616">SASSGYDCDDEDAWSDSSSTYVEDFLAYDEDWKAMLDIAYHAGVQDIEDL</sequence>
<evidence type="ECO:0000313" key="1">
    <source>
        <dbReference type="EMBL" id="KAI5062816.1"/>
    </source>
</evidence>
<comment type="caution">
    <text evidence="1">The sequence shown here is derived from an EMBL/GenBank/DDBJ whole genome shotgun (WGS) entry which is preliminary data.</text>
</comment>
<keyword evidence="2" id="KW-1185">Reference proteome</keyword>
<dbReference type="Proteomes" id="UP000886520">
    <property type="component" value="Chromosome 21"/>
</dbReference>
<reference evidence="1" key="1">
    <citation type="submission" date="2021-01" db="EMBL/GenBank/DDBJ databases">
        <title>Adiantum capillus-veneris genome.</title>
        <authorList>
            <person name="Fang Y."/>
            <person name="Liao Q."/>
        </authorList>
    </citation>
    <scope>NUCLEOTIDE SEQUENCE</scope>
    <source>
        <strain evidence="1">H3</strain>
        <tissue evidence="1">Leaf</tissue>
    </source>
</reference>
<feature type="non-terminal residue" evidence="1">
    <location>
        <position position="50"/>
    </location>
</feature>
<gene>
    <name evidence="1" type="ORF">GOP47_0021363</name>
</gene>
<dbReference type="EMBL" id="JABFUD020000021">
    <property type="protein sequence ID" value="KAI5062816.1"/>
    <property type="molecule type" value="Genomic_DNA"/>
</dbReference>
<proteinExistence type="predicted"/>
<feature type="non-terminal residue" evidence="1">
    <location>
        <position position="1"/>
    </location>
</feature>
<protein>
    <submittedName>
        <fullName evidence="1">Uncharacterized protein</fullName>
    </submittedName>
</protein>
<evidence type="ECO:0000313" key="2">
    <source>
        <dbReference type="Proteomes" id="UP000886520"/>
    </source>
</evidence>
<name>A0A9D4Z7S7_ADICA</name>
<organism evidence="1 2">
    <name type="scientific">Adiantum capillus-veneris</name>
    <name type="common">Maidenhair fern</name>
    <dbReference type="NCBI Taxonomy" id="13818"/>
    <lineage>
        <taxon>Eukaryota</taxon>
        <taxon>Viridiplantae</taxon>
        <taxon>Streptophyta</taxon>
        <taxon>Embryophyta</taxon>
        <taxon>Tracheophyta</taxon>
        <taxon>Polypodiopsida</taxon>
        <taxon>Polypodiidae</taxon>
        <taxon>Polypodiales</taxon>
        <taxon>Pteridineae</taxon>
        <taxon>Pteridaceae</taxon>
        <taxon>Vittarioideae</taxon>
        <taxon>Adiantum</taxon>
    </lineage>
</organism>
<dbReference type="AlphaFoldDB" id="A0A9D4Z7S7"/>
<accession>A0A9D4Z7S7</accession>